<evidence type="ECO:0000313" key="1">
    <source>
        <dbReference type="EMBL" id="KKM25657.1"/>
    </source>
</evidence>
<accession>A0A0F9IDX7</accession>
<reference evidence="1" key="1">
    <citation type="journal article" date="2015" name="Nature">
        <title>Complex archaea that bridge the gap between prokaryotes and eukaryotes.</title>
        <authorList>
            <person name="Spang A."/>
            <person name="Saw J.H."/>
            <person name="Jorgensen S.L."/>
            <person name="Zaremba-Niedzwiedzka K."/>
            <person name="Martijn J."/>
            <person name="Lind A.E."/>
            <person name="van Eijk R."/>
            <person name="Schleper C."/>
            <person name="Guy L."/>
            <person name="Ettema T.J."/>
        </authorList>
    </citation>
    <scope>NUCLEOTIDE SEQUENCE</scope>
</reference>
<dbReference type="AlphaFoldDB" id="A0A0F9IDX7"/>
<sequence>MKITFEQCTVSADEVHMVIKCVATFKDLAKESDAYTYKSLKTKVADVIAQTIAAEFMAEHKMDIVNRLSHDDIVTAIQLKIIEGFSLNRGGQ</sequence>
<protein>
    <submittedName>
        <fullName evidence="1">Uncharacterized protein</fullName>
    </submittedName>
</protein>
<comment type="caution">
    <text evidence="1">The sequence shown here is derived from an EMBL/GenBank/DDBJ whole genome shotgun (WGS) entry which is preliminary data.</text>
</comment>
<proteinExistence type="predicted"/>
<organism evidence="1">
    <name type="scientific">marine sediment metagenome</name>
    <dbReference type="NCBI Taxonomy" id="412755"/>
    <lineage>
        <taxon>unclassified sequences</taxon>
        <taxon>metagenomes</taxon>
        <taxon>ecological metagenomes</taxon>
    </lineage>
</organism>
<gene>
    <name evidence="1" type="ORF">LCGC14_1592750</name>
</gene>
<dbReference type="EMBL" id="LAZR01012670">
    <property type="protein sequence ID" value="KKM25657.1"/>
    <property type="molecule type" value="Genomic_DNA"/>
</dbReference>
<name>A0A0F9IDX7_9ZZZZ</name>